<gene>
    <name evidence="1" type="ORF">CEXT_811781</name>
</gene>
<name>A0AAV4NIV8_CAEEX</name>
<organism evidence="1 2">
    <name type="scientific">Caerostris extrusa</name>
    <name type="common">Bark spider</name>
    <name type="synonym">Caerostris bankana</name>
    <dbReference type="NCBI Taxonomy" id="172846"/>
    <lineage>
        <taxon>Eukaryota</taxon>
        <taxon>Metazoa</taxon>
        <taxon>Ecdysozoa</taxon>
        <taxon>Arthropoda</taxon>
        <taxon>Chelicerata</taxon>
        <taxon>Arachnida</taxon>
        <taxon>Araneae</taxon>
        <taxon>Araneomorphae</taxon>
        <taxon>Entelegynae</taxon>
        <taxon>Araneoidea</taxon>
        <taxon>Araneidae</taxon>
        <taxon>Caerostris</taxon>
    </lineage>
</organism>
<dbReference type="AlphaFoldDB" id="A0AAV4NIV8"/>
<comment type="caution">
    <text evidence="1">The sequence shown here is derived from an EMBL/GenBank/DDBJ whole genome shotgun (WGS) entry which is preliminary data.</text>
</comment>
<accession>A0AAV4NIV8</accession>
<dbReference type="Proteomes" id="UP001054945">
    <property type="component" value="Unassembled WGS sequence"/>
</dbReference>
<evidence type="ECO:0000313" key="1">
    <source>
        <dbReference type="EMBL" id="GIX84744.1"/>
    </source>
</evidence>
<dbReference type="EMBL" id="BPLR01003449">
    <property type="protein sequence ID" value="GIX84744.1"/>
    <property type="molecule type" value="Genomic_DNA"/>
</dbReference>
<keyword evidence="2" id="KW-1185">Reference proteome</keyword>
<reference evidence="1 2" key="1">
    <citation type="submission" date="2021-06" db="EMBL/GenBank/DDBJ databases">
        <title>Caerostris extrusa draft genome.</title>
        <authorList>
            <person name="Kono N."/>
            <person name="Arakawa K."/>
        </authorList>
    </citation>
    <scope>NUCLEOTIDE SEQUENCE [LARGE SCALE GENOMIC DNA]</scope>
</reference>
<sequence length="79" mass="8781">MAISRQNAATLGLSSQRSRIHLRNGRAITLIAGEEMPRDHTAKKSWRVHGRGFGTVKEPGIGEKNNKNEISLRVIEGYI</sequence>
<protein>
    <submittedName>
        <fullName evidence="1">Uncharacterized protein</fullName>
    </submittedName>
</protein>
<proteinExistence type="predicted"/>
<evidence type="ECO:0000313" key="2">
    <source>
        <dbReference type="Proteomes" id="UP001054945"/>
    </source>
</evidence>